<proteinExistence type="predicted"/>
<reference evidence="3 4" key="1">
    <citation type="journal article" date="2023" name="Nucleic Acids Res.">
        <title>The hologenome of Daphnia magna reveals possible DNA methylation and microbiome-mediated evolution of the host genome.</title>
        <authorList>
            <person name="Chaturvedi A."/>
            <person name="Li X."/>
            <person name="Dhandapani V."/>
            <person name="Marshall H."/>
            <person name="Kissane S."/>
            <person name="Cuenca-Cambronero M."/>
            <person name="Asole G."/>
            <person name="Calvet F."/>
            <person name="Ruiz-Romero M."/>
            <person name="Marangio P."/>
            <person name="Guigo R."/>
            <person name="Rago D."/>
            <person name="Mirbahai L."/>
            <person name="Eastwood N."/>
            <person name="Colbourne J.K."/>
            <person name="Zhou J."/>
            <person name="Mallon E."/>
            <person name="Orsini L."/>
        </authorList>
    </citation>
    <scope>NUCLEOTIDE SEQUENCE [LARGE SCALE GENOMIC DNA]</scope>
    <source>
        <strain evidence="3">LRV0_1</strain>
    </source>
</reference>
<sequence length="499" mass="52938">MARDAGECARARDEANRWVGARPNDAESNLALAEALVATSAARDALGPVLARAYPPANAANSAGEPPERSDQDLDISLALLEGRGDDAFKAAVARAEAIPNNADISVHAAATLRAARIGLDAGKTTEAADLAEGFLRKAPALSVEMPPPTQPSCLMRSCSASVASIAPPLTIVAIAGSSPRARRGVPPREGAPATGRRGHRSKHRRRAARKPPRGPSDGCSPTRNRPSRRPMREVRSLRDGDEHERRLHGSNQPPAPRRRFDGQSLEHDASKRVRGTIVAQSFTRNYRDHSNDNGYQFEFFCDKCGNGYRSSYKTSGIGMAGSILRAAGSIFGGVVNDAGYGVGHMKDALRGSAWDDAFAEAIQEIRPRFCQCMRCGIWVCPEICWNSQRTMCRNCAPDLGAEAAHIQANVAVEQLWTRAREHDQAPQVDMRAAVAHQGAPTSQACASCRAALPPGARFCAGCGTPVAAAAAKKFCIGCGGELIAGARFCAGCGTKAVE</sequence>
<comment type="caution">
    <text evidence="3">The sequence shown here is derived from an EMBL/GenBank/DDBJ whole genome shotgun (WGS) entry which is preliminary data.</text>
</comment>
<gene>
    <name evidence="3" type="ORF">OUZ56_032397</name>
</gene>
<feature type="domain" description="DZANK-type" evidence="2">
    <location>
        <begin position="446"/>
        <end position="494"/>
    </location>
</feature>
<dbReference type="InterPro" id="IPR025874">
    <property type="entry name" value="DZR"/>
</dbReference>
<organism evidence="3 4">
    <name type="scientific">Daphnia magna</name>
    <dbReference type="NCBI Taxonomy" id="35525"/>
    <lineage>
        <taxon>Eukaryota</taxon>
        <taxon>Metazoa</taxon>
        <taxon>Ecdysozoa</taxon>
        <taxon>Arthropoda</taxon>
        <taxon>Crustacea</taxon>
        <taxon>Branchiopoda</taxon>
        <taxon>Diplostraca</taxon>
        <taxon>Cladocera</taxon>
        <taxon>Anomopoda</taxon>
        <taxon>Daphniidae</taxon>
        <taxon>Daphnia</taxon>
    </lineage>
</organism>
<evidence type="ECO:0000259" key="2">
    <source>
        <dbReference type="Pfam" id="PF12773"/>
    </source>
</evidence>
<feature type="region of interest" description="Disordered" evidence="1">
    <location>
        <begin position="178"/>
        <end position="271"/>
    </location>
</feature>
<evidence type="ECO:0000256" key="1">
    <source>
        <dbReference type="SAM" id="MobiDB-lite"/>
    </source>
</evidence>
<feature type="compositionally biased region" description="Basic and acidic residues" evidence="1">
    <location>
        <begin position="231"/>
        <end position="248"/>
    </location>
</feature>
<dbReference type="Proteomes" id="UP001234178">
    <property type="component" value="Unassembled WGS sequence"/>
</dbReference>
<keyword evidence="4" id="KW-1185">Reference proteome</keyword>
<dbReference type="EMBL" id="JAOYFB010000041">
    <property type="protein sequence ID" value="KAK4044991.1"/>
    <property type="molecule type" value="Genomic_DNA"/>
</dbReference>
<feature type="compositionally biased region" description="Basic residues" evidence="1">
    <location>
        <begin position="197"/>
        <end position="213"/>
    </location>
</feature>
<protein>
    <recommendedName>
        <fullName evidence="2">DZANK-type domain-containing protein</fullName>
    </recommendedName>
</protein>
<evidence type="ECO:0000313" key="3">
    <source>
        <dbReference type="EMBL" id="KAK4044991.1"/>
    </source>
</evidence>
<feature type="compositionally biased region" description="Basic and acidic residues" evidence="1">
    <location>
        <begin position="259"/>
        <end position="271"/>
    </location>
</feature>
<evidence type="ECO:0000313" key="4">
    <source>
        <dbReference type="Proteomes" id="UP001234178"/>
    </source>
</evidence>
<dbReference type="Pfam" id="PF12773">
    <property type="entry name" value="DZR"/>
    <property type="match status" value="1"/>
</dbReference>
<name>A0ABR0B8S2_9CRUS</name>
<accession>A0ABR0B8S2</accession>